<evidence type="ECO:0000256" key="1">
    <source>
        <dbReference type="ARBA" id="ARBA00022553"/>
    </source>
</evidence>
<dbReference type="PANTHER" id="PTHR44591:SF25">
    <property type="entry name" value="CHEMOTAXIS TWO-COMPONENT RESPONSE REGULATOR"/>
    <property type="match status" value="1"/>
</dbReference>
<dbReference type="SUPFAM" id="SSF52172">
    <property type="entry name" value="CheY-like"/>
    <property type="match status" value="1"/>
</dbReference>
<protein>
    <recommendedName>
        <fullName evidence="3">Response regulatory domain-containing protein</fullName>
    </recommendedName>
</protein>
<dbReference type="InterPro" id="IPR001789">
    <property type="entry name" value="Sig_transdc_resp-reg_receiver"/>
</dbReference>
<dbReference type="Gene3D" id="3.40.50.2300">
    <property type="match status" value="1"/>
</dbReference>
<proteinExistence type="predicted"/>
<dbReference type="CDD" id="cd17546">
    <property type="entry name" value="REC_hyHK_CKI1_RcsC-like"/>
    <property type="match status" value="1"/>
</dbReference>
<dbReference type="InterPro" id="IPR011006">
    <property type="entry name" value="CheY-like_superfamily"/>
</dbReference>
<dbReference type="SMART" id="SM00448">
    <property type="entry name" value="REC"/>
    <property type="match status" value="1"/>
</dbReference>
<dbReference type="InterPro" id="IPR050595">
    <property type="entry name" value="Bact_response_regulator"/>
</dbReference>
<evidence type="ECO:0000256" key="2">
    <source>
        <dbReference type="SAM" id="MobiDB-lite"/>
    </source>
</evidence>
<dbReference type="GO" id="GO:0000160">
    <property type="term" value="P:phosphorelay signal transduction system"/>
    <property type="evidence" value="ECO:0007669"/>
    <property type="project" value="InterPro"/>
</dbReference>
<organism evidence="4">
    <name type="scientific">marine sediment metagenome</name>
    <dbReference type="NCBI Taxonomy" id="412755"/>
    <lineage>
        <taxon>unclassified sequences</taxon>
        <taxon>metagenomes</taxon>
        <taxon>ecological metagenomes</taxon>
    </lineage>
</organism>
<comment type="caution">
    <text evidence="4">The sequence shown here is derived from an EMBL/GenBank/DDBJ whole genome shotgun (WGS) entry which is preliminary data.</text>
</comment>
<sequence>MEPKSVQSVPEAMEALRRASENGQPHQLVLTDANMPEMDGFTLARRIRQDPQLAGTVIMMLTSGDRPGDIARCTELEVAAYLLKPIKQSELLDAIMMVLGAELSEDALSEDA</sequence>
<evidence type="ECO:0000259" key="3">
    <source>
        <dbReference type="PROSITE" id="PS50110"/>
    </source>
</evidence>
<accession>A0A0F8Y2E0</accession>
<feature type="non-terminal residue" evidence="4">
    <location>
        <position position="112"/>
    </location>
</feature>
<gene>
    <name evidence="4" type="ORF">LCGC14_2951140</name>
</gene>
<evidence type="ECO:0000313" key="4">
    <source>
        <dbReference type="EMBL" id="KKK67730.1"/>
    </source>
</evidence>
<keyword evidence="1" id="KW-0597">Phosphoprotein</keyword>
<dbReference type="PANTHER" id="PTHR44591">
    <property type="entry name" value="STRESS RESPONSE REGULATOR PROTEIN 1"/>
    <property type="match status" value="1"/>
</dbReference>
<dbReference type="EMBL" id="LAZR01059464">
    <property type="protein sequence ID" value="KKK67730.1"/>
    <property type="molecule type" value="Genomic_DNA"/>
</dbReference>
<reference evidence="4" key="1">
    <citation type="journal article" date="2015" name="Nature">
        <title>Complex archaea that bridge the gap between prokaryotes and eukaryotes.</title>
        <authorList>
            <person name="Spang A."/>
            <person name="Saw J.H."/>
            <person name="Jorgensen S.L."/>
            <person name="Zaremba-Niedzwiedzka K."/>
            <person name="Martijn J."/>
            <person name="Lind A.E."/>
            <person name="van Eijk R."/>
            <person name="Schleper C."/>
            <person name="Guy L."/>
            <person name="Ettema T.J."/>
        </authorList>
    </citation>
    <scope>NUCLEOTIDE SEQUENCE</scope>
</reference>
<dbReference type="Pfam" id="PF00072">
    <property type="entry name" value="Response_reg"/>
    <property type="match status" value="1"/>
</dbReference>
<dbReference type="AlphaFoldDB" id="A0A0F8Y2E0"/>
<feature type="region of interest" description="Disordered" evidence="2">
    <location>
        <begin position="1"/>
        <end position="26"/>
    </location>
</feature>
<feature type="domain" description="Response regulatory" evidence="3">
    <location>
        <begin position="1"/>
        <end position="99"/>
    </location>
</feature>
<dbReference type="PROSITE" id="PS50110">
    <property type="entry name" value="RESPONSE_REGULATORY"/>
    <property type="match status" value="1"/>
</dbReference>
<name>A0A0F8Y2E0_9ZZZZ</name>